<dbReference type="RefSeq" id="WP_205722424.1">
    <property type="nucleotide sequence ID" value="NZ_CP070608.1"/>
</dbReference>
<dbReference type="KEGG" id="fuv:JR347_02175"/>
<sequence>MRPIPYIIVLLFLSSLMQAQNIELKDVSGYAQKKFKKAPKKVYIAQFRVIYQLLYSQVEVAQGGSEIGGGYRGDAVAGLNMAIKGLSEEDIKATTNEIYANYLKELKNSGYEIISGEAAASTKEFEGYHLKEGGTLSEEQFRGLLTSIPDGFKYYVKETSDDGKKNKNKFNGYRLSADLDGAIVNTVTVVVPFVSDAESGASKGLSKAVGGVAKIVVKSDLRLENEAMGATGSFNTDVAKTYSSYYFAEKRVKPEAFTNLQLKKPVKIEGVMEEKKYKAAESADQDLWGSSYGALTKYNVSDKYLSKTHAVEVDPKVYKEKVSAAGSAYLKEALNTLNGFTN</sequence>
<feature type="chain" id="PRO_5037884782" description="LPP20 lipoprotein" evidence="1">
    <location>
        <begin position="20"/>
        <end position="342"/>
    </location>
</feature>
<accession>A0A975A1K5</accession>
<dbReference type="AlphaFoldDB" id="A0A975A1K5"/>
<gene>
    <name evidence="2" type="ORF">JR347_02175</name>
</gene>
<dbReference type="EMBL" id="CP070608">
    <property type="protein sequence ID" value="QSE97916.1"/>
    <property type="molecule type" value="Genomic_DNA"/>
</dbReference>
<evidence type="ECO:0000313" key="2">
    <source>
        <dbReference type="EMBL" id="QSE97916.1"/>
    </source>
</evidence>
<keyword evidence="3" id="KW-1185">Reference proteome</keyword>
<protein>
    <recommendedName>
        <fullName evidence="4">LPP20 lipoprotein</fullName>
    </recommendedName>
</protein>
<keyword evidence="1" id="KW-0732">Signal</keyword>
<proteinExistence type="predicted"/>
<evidence type="ECO:0008006" key="4">
    <source>
        <dbReference type="Google" id="ProtNLM"/>
    </source>
</evidence>
<reference evidence="2" key="1">
    <citation type="submission" date="2021-02" db="EMBL/GenBank/DDBJ databases">
        <title>Fulvivirga sp. S481 isolated from sea water.</title>
        <authorList>
            <person name="Bae S.S."/>
            <person name="Baek K."/>
        </authorList>
    </citation>
    <scope>NUCLEOTIDE SEQUENCE</scope>
    <source>
        <strain evidence="2">S481</strain>
    </source>
</reference>
<organism evidence="2 3">
    <name type="scientific">Fulvivirga lutea</name>
    <dbReference type="NCBI Taxonomy" id="2810512"/>
    <lineage>
        <taxon>Bacteria</taxon>
        <taxon>Pseudomonadati</taxon>
        <taxon>Bacteroidota</taxon>
        <taxon>Cytophagia</taxon>
        <taxon>Cytophagales</taxon>
        <taxon>Fulvivirgaceae</taxon>
        <taxon>Fulvivirga</taxon>
    </lineage>
</organism>
<dbReference type="Proteomes" id="UP000662783">
    <property type="component" value="Chromosome"/>
</dbReference>
<evidence type="ECO:0000256" key="1">
    <source>
        <dbReference type="SAM" id="SignalP"/>
    </source>
</evidence>
<evidence type="ECO:0000313" key="3">
    <source>
        <dbReference type="Proteomes" id="UP000662783"/>
    </source>
</evidence>
<feature type="signal peptide" evidence="1">
    <location>
        <begin position="1"/>
        <end position="19"/>
    </location>
</feature>
<name>A0A975A1K5_9BACT</name>